<dbReference type="EMBL" id="BAABRI010000036">
    <property type="protein sequence ID" value="GAA5484803.1"/>
    <property type="molecule type" value="Genomic_DNA"/>
</dbReference>
<evidence type="ECO:0000256" key="2">
    <source>
        <dbReference type="SAM" id="SignalP"/>
    </source>
</evidence>
<dbReference type="Proteomes" id="UP001476282">
    <property type="component" value="Unassembled WGS sequence"/>
</dbReference>
<organism evidence="4 5">
    <name type="scientific">Haloferula sargassicola</name>
    <dbReference type="NCBI Taxonomy" id="490096"/>
    <lineage>
        <taxon>Bacteria</taxon>
        <taxon>Pseudomonadati</taxon>
        <taxon>Verrucomicrobiota</taxon>
        <taxon>Verrucomicrobiia</taxon>
        <taxon>Verrucomicrobiales</taxon>
        <taxon>Verrucomicrobiaceae</taxon>
        <taxon>Haloferula</taxon>
    </lineage>
</organism>
<reference evidence="4 5" key="1">
    <citation type="submission" date="2024-02" db="EMBL/GenBank/DDBJ databases">
        <title>Haloferula sargassicola NBRC 104335.</title>
        <authorList>
            <person name="Ichikawa N."/>
            <person name="Katano-Makiyama Y."/>
            <person name="Hidaka K."/>
        </authorList>
    </citation>
    <scope>NUCLEOTIDE SEQUENCE [LARGE SCALE GENOMIC DNA]</scope>
    <source>
        <strain evidence="4 5">NBRC 104335</strain>
    </source>
</reference>
<feature type="compositionally biased region" description="Low complexity" evidence="1">
    <location>
        <begin position="40"/>
        <end position="52"/>
    </location>
</feature>
<evidence type="ECO:0000259" key="3">
    <source>
        <dbReference type="PROSITE" id="PS51677"/>
    </source>
</evidence>
<dbReference type="Pfam" id="PF01522">
    <property type="entry name" value="Polysacc_deac_1"/>
    <property type="match status" value="1"/>
</dbReference>
<dbReference type="PANTHER" id="PTHR10587">
    <property type="entry name" value="GLYCOSYL TRANSFERASE-RELATED"/>
    <property type="match status" value="1"/>
</dbReference>
<dbReference type="InterPro" id="IPR002509">
    <property type="entry name" value="NODB_dom"/>
</dbReference>
<feature type="chain" id="PRO_5046931770" description="NodB homology domain-containing protein" evidence="2">
    <location>
        <begin position="33"/>
        <end position="299"/>
    </location>
</feature>
<comment type="caution">
    <text evidence="4">The sequence shown here is derived from an EMBL/GenBank/DDBJ whole genome shotgun (WGS) entry which is preliminary data.</text>
</comment>
<keyword evidence="2" id="KW-0732">Signal</keyword>
<sequence length="299" mass="32593">MPRTDLHSLMKFAAHLLACWILGTSLGSCSNADENAAAAHQTPAAPTEAAAPVKSPANRAYSTPRTTGPVPRNPDMNLPANFKKDAGVTFSRVSVSEPYVAMTFDDGPHPQNTPRLLDMLRDRNIKATFYVIGRNVDLYPSVVRRIVAEGHEIGNHTYTHRNLTKLGHDAVLSELNKTRDAIVKAAGVQPRTMRPPYGALLQTQREWIRSELGYPTILWSVDPRDWQRPGPSVVTSRILSGATPGAIILSHDLHAPTVDAMPATLDGLLRKGYKFVTVSQLLAMKPAEAPAQAANDNEQ</sequence>
<feature type="domain" description="NodB homology" evidence="3">
    <location>
        <begin position="98"/>
        <end position="276"/>
    </location>
</feature>
<name>A0ABP9UY59_9BACT</name>
<feature type="signal peptide" evidence="2">
    <location>
        <begin position="1"/>
        <end position="32"/>
    </location>
</feature>
<keyword evidence="5" id="KW-1185">Reference proteome</keyword>
<dbReference type="Gene3D" id="3.20.20.370">
    <property type="entry name" value="Glycoside hydrolase/deacetylase"/>
    <property type="match status" value="1"/>
</dbReference>
<protein>
    <recommendedName>
        <fullName evidence="3">NodB homology domain-containing protein</fullName>
    </recommendedName>
</protein>
<gene>
    <name evidence="4" type="ORF">Hsar01_04051</name>
</gene>
<feature type="region of interest" description="Disordered" evidence="1">
    <location>
        <begin position="40"/>
        <end position="75"/>
    </location>
</feature>
<evidence type="ECO:0000313" key="4">
    <source>
        <dbReference type="EMBL" id="GAA5484803.1"/>
    </source>
</evidence>
<dbReference type="InterPro" id="IPR011330">
    <property type="entry name" value="Glyco_hydro/deAcase_b/a-brl"/>
</dbReference>
<dbReference type="SUPFAM" id="SSF88713">
    <property type="entry name" value="Glycoside hydrolase/deacetylase"/>
    <property type="match status" value="1"/>
</dbReference>
<dbReference type="CDD" id="cd10954">
    <property type="entry name" value="CE4_CtAXE_like"/>
    <property type="match status" value="1"/>
</dbReference>
<dbReference type="PROSITE" id="PS51257">
    <property type="entry name" value="PROKAR_LIPOPROTEIN"/>
    <property type="match status" value="1"/>
</dbReference>
<evidence type="ECO:0000313" key="5">
    <source>
        <dbReference type="Proteomes" id="UP001476282"/>
    </source>
</evidence>
<dbReference type="InterPro" id="IPR050248">
    <property type="entry name" value="Polysacc_deacetylase_ArnD"/>
</dbReference>
<dbReference type="PROSITE" id="PS51677">
    <property type="entry name" value="NODB"/>
    <property type="match status" value="1"/>
</dbReference>
<accession>A0ABP9UY59</accession>
<proteinExistence type="predicted"/>
<evidence type="ECO:0000256" key="1">
    <source>
        <dbReference type="SAM" id="MobiDB-lite"/>
    </source>
</evidence>